<dbReference type="GO" id="GO:0005829">
    <property type="term" value="C:cytosol"/>
    <property type="evidence" value="ECO:0007669"/>
    <property type="project" value="TreeGrafter"/>
</dbReference>
<dbReference type="GO" id="GO:0003677">
    <property type="term" value="F:DNA binding"/>
    <property type="evidence" value="ECO:0007669"/>
    <property type="project" value="InterPro"/>
</dbReference>
<dbReference type="GO" id="GO:0003887">
    <property type="term" value="F:DNA-directed DNA polymerase activity"/>
    <property type="evidence" value="ECO:0007669"/>
    <property type="project" value="UniProtKB-EC"/>
</dbReference>
<protein>
    <submittedName>
        <fullName evidence="4">DNA polymerase III PolC-type</fullName>
        <ecNumber evidence="4">2.7.7.7</ecNumber>
    </submittedName>
</protein>
<proteinExistence type="predicted"/>
<comment type="function">
    <text evidence="1">DNA polymerase III is a complex, multichain enzyme responsible for most of the replicative synthesis in bacteria. The epsilon subunit contain the editing function and is a proofreading 3'-5' exonuclease.</text>
</comment>
<dbReference type="OrthoDB" id="9803913at2"/>
<dbReference type="InterPro" id="IPR012337">
    <property type="entry name" value="RNaseH-like_sf"/>
</dbReference>
<comment type="subunit">
    <text evidence="2">DNA polymerase III contains a core (composed of alpha, epsilon and theta chains) that associates with a tau subunit. This core dimerizes to form the POLIII' complex. PolIII' associates with the gamma complex (composed of gamma, delta, delta', psi and chi chains) and with the beta chain to form the complete DNA polymerase III complex.</text>
</comment>
<dbReference type="InterPro" id="IPR036397">
    <property type="entry name" value="RNaseH_sf"/>
</dbReference>
<comment type="caution">
    <text evidence="4">The sequence shown here is derived from an EMBL/GenBank/DDBJ whole genome shotgun (WGS) entry which is preliminary data.</text>
</comment>
<dbReference type="FunFam" id="3.30.420.10:FF:000045">
    <property type="entry name" value="3'-5' exonuclease DinG"/>
    <property type="match status" value="1"/>
</dbReference>
<organism evidence="4 5">
    <name type="scientific">Sulfurihydrogenibium yellowstonense SS-5</name>
    <dbReference type="NCBI Taxonomy" id="432331"/>
    <lineage>
        <taxon>Bacteria</taxon>
        <taxon>Pseudomonadati</taxon>
        <taxon>Aquificota</taxon>
        <taxon>Aquificia</taxon>
        <taxon>Aquificales</taxon>
        <taxon>Hydrogenothermaceae</taxon>
        <taxon>Sulfurihydrogenibium</taxon>
    </lineage>
</organism>
<sequence length="205" mass="23461">MINLTIEEATFTVVDLETTGLNPKTSEIIEIAAIKVEGNVITEKFHTLVKPSIGFIPEHITKLTGITNPLVIDKPKIEQVFPHFLEFTKNSIIIAHNAKFDISFLNEASFQLTGKLIQNPVICTLVLANRLFPDLKSKSLTNLAYHFNIPYHRKHRALADAEVTYELFKKFVEYLQNYKVNKVIDLIRLSNGKDLKLPSKRRRYV</sequence>
<dbReference type="AlphaFoldDB" id="C4FKZ9"/>
<dbReference type="SMART" id="SM00479">
    <property type="entry name" value="EXOIII"/>
    <property type="match status" value="1"/>
</dbReference>
<dbReference type="RefSeq" id="WP_007547458.1">
    <property type="nucleotide sequence ID" value="NZ_ABZS01000126.1"/>
</dbReference>
<feature type="domain" description="Exonuclease" evidence="3">
    <location>
        <begin position="10"/>
        <end position="177"/>
    </location>
</feature>
<dbReference type="Pfam" id="PF00929">
    <property type="entry name" value="RNase_T"/>
    <property type="match status" value="1"/>
</dbReference>
<dbReference type="SUPFAM" id="SSF53098">
    <property type="entry name" value="Ribonuclease H-like"/>
    <property type="match status" value="1"/>
</dbReference>
<dbReference type="GO" id="GO:0008408">
    <property type="term" value="F:3'-5' exonuclease activity"/>
    <property type="evidence" value="ECO:0007669"/>
    <property type="project" value="TreeGrafter"/>
</dbReference>
<dbReference type="PANTHER" id="PTHR30231:SF41">
    <property type="entry name" value="DNA POLYMERASE III SUBUNIT EPSILON"/>
    <property type="match status" value="1"/>
</dbReference>
<evidence type="ECO:0000259" key="3">
    <source>
        <dbReference type="SMART" id="SM00479"/>
    </source>
</evidence>
<accession>C4FKZ9</accession>
<reference evidence="4 5" key="1">
    <citation type="submission" date="2009-04" db="EMBL/GenBank/DDBJ databases">
        <authorList>
            <person name="Reysenbach A.-L."/>
            <person name="Heidelberg J.F."/>
            <person name="Nelson W.C."/>
        </authorList>
    </citation>
    <scope>NUCLEOTIDE SEQUENCE [LARGE SCALE GENOMIC DNA]</scope>
    <source>
        <strain evidence="4 5">SS-5</strain>
    </source>
</reference>
<dbReference type="Gene3D" id="3.30.420.10">
    <property type="entry name" value="Ribonuclease H-like superfamily/Ribonuclease H"/>
    <property type="match status" value="1"/>
</dbReference>
<keyword evidence="4" id="KW-0808">Transferase</keyword>
<dbReference type="InterPro" id="IPR006054">
    <property type="entry name" value="DnaQ"/>
</dbReference>
<dbReference type="EMBL" id="ABZS01000126">
    <property type="protein sequence ID" value="EEP60249.1"/>
    <property type="molecule type" value="Genomic_DNA"/>
</dbReference>
<keyword evidence="4" id="KW-0548">Nucleotidyltransferase</keyword>
<name>C4FKZ9_9AQUI</name>
<dbReference type="EC" id="2.7.7.7" evidence="4"/>
<dbReference type="GO" id="GO:0045004">
    <property type="term" value="P:DNA replication proofreading"/>
    <property type="evidence" value="ECO:0007669"/>
    <property type="project" value="TreeGrafter"/>
</dbReference>
<dbReference type="NCBIfam" id="TIGR00573">
    <property type="entry name" value="dnaq"/>
    <property type="match status" value="1"/>
</dbReference>
<dbReference type="PANTHER" id="PTHR30231">
    <property type="entry name" value="DNA POLYMERASE III SUBUNIT EPSILON"/>
    <property type="match status" value="1"/>
</dbReference>
<gene>
    <name evidence="4" type="ORF">SULYE_1253</name>
</gene>
<evidence type="ECO:0000256" key="1">
    <source>
        <dbReference type="ARBA" id="ARBA00025483"/>
    </source>
</evidence>
<dbReference type="Proteomes" id="UP000005540">
    <property type="component" value="Unassembled WGS sequence"/>
</dbReference>
<keyword evidence="5" id="KW-1185">Reference proteome</keyword>
<evidence type="ECO:0000313" key="5">
    <source>
        <dbReference type="Proteomes" id="UP000005540"/>
    </source>
</evidence>
<evidence type="ECO:0000313" key="4">
    <source>
        <dbReference type="EMBL" id="EEP60249.1"/>
    </source>
</evidence>
<evidence type="ECO:0000256" key="2">
    <source>
        <dbReference type="ARBA" id="ARBA00026073"/>
    </source>
</evidence>
<dbReference type="InterPro" id="IPR013520">
    <property type="entry name" value="Ribonucl_H"/>
</dbReference>
<dbReference type="CDD" id="cd06127">
    <property type="entry name" value="DEDDh"/>
    <property type="match status" value="1"/>
</dbReference>